<protein>
    <submittedName>
        <fullName evidence="1">Uncharacterized protein</fullName>
    </submittedName>
</protein>
<name>A0ACC3SGU8_9PEZI</name>
<evidence type="ECO:0000313" key="1">
    <source>
        <dbReference type="EMBL" id="KAK8213467.1"/>
    </source>
</evidence>
<accession>A0ACC3SGU8</accession>
<dbReference type="EMBL" id="JAMKPW020000011">
    <property type="protein sequence ID" value="KAK8213467.1"/>
    <property type="molecule type" value="Genomic_DNA"/>
</dbReference>
<evidence type="ECO:0000313" key="2">
    <source>
        <dbReference type="Proteomes" id="UP001320706"/>
    </source>
</evidence>
<comment type="caution">
    <text evidence="1">The sequence shown here is derived from an EMBL/GenBank/DDBJ whole genome shotgun (WGS) entry which is preliminary data.</text>
</comment>
<dbReference type="Proteomes" id="UP001320706">
    <property type="component" value="Unassembled WGS sequence"/>
</dbReference>
<proteinExistence type="predicted"/>
<organism evidence="1 2">
    <name type="scientific">Zalaria obscura</name>
    <dbReference type="NCBI Taxonomy" id="2024903"/>
    <lineage>
        <taxon>Eukaryota</taxon>
        <taxon>Fungi</taxon>
        <taxon>Dikarya</taxon>
        <taxon>Ascomycota</taxon>
        <taxon>Pezizomycotina</taxon>
        <taxon>Dothideomycetes</taxon>
        <taxon>Dothideomycetidae</taxon>
        <taxon>Dothideales</taxon>
        <taxon>Zalariaceae</taxon>
        <taxon>Zalaria</taxon>
    </lineage>
</organism>
<reference evidence="1" key="1">
    <citation type="submission" date="2024-02" db="EMBL/GenBank/DDBJ databases">
        <title>Metagenome Assembled Genome of Zalaria obscura JY119.</title>
        <authorList>
            <person name="Vighnesh L."/>
            <person name="Jagadeeshwari U."/>
            <person name="Venkata Ramana C."/>
            <person name="Sasikala C."/>
        </authorList>
    </citation>
    <scope>NUCLEOTIDE SEQUENCE</scope>
    <source>
        <strain evidence="1">JY119</strain>
    </source>
</reference>
<keyword evidence="2" id="KW-1185">Reference proteome</keyword>
<gene>
    <name evidence="1" type="ORF">M8818_002769</name>
</gene>
<sequence length="350" mass="36963">MPAEGNGAKPSPAVSLLAGGIAGGIEGAVTYPFEFAKTRVQLKSEGKVSSQNPFVVVRDVIRKEGPRALYKGCSTLVAVSLRSIASTITSYVIPLHIVSASESILSPQLKFPTLTSPAFSYLSANPSNIGSQGNIAKDSLRFLTFDRIKSAFASPETGQLSATRSLLAGMTAGIVASTFAVTPSERIKTAMIDDARSTTNGSSPRFKGPFHTTATLIREGGLSAVYRGFVTTTLKQMGTTSVRLGSYNIIKDFETSRDISQTTAVSFANGAVAGTVTTYATQPFDVIKTRAQSARGAGTVEAFQSVMQDYGVKGLWKGTTMRLGRTVMAGGILFTSYEWAVAILNPMIPV</sequence>